<feature type="signal peptide" evidence="1">
    <location>
        <begin position="1"/>
        <end position="19"/>
    </location>
</feature>
<evidence type="ECO:0000313" key="2">
    <source>
        <dbReference type="EMBL" id="OQN98346.1"/>
    </source>
</evidence>
<name>A0A1V8SGT3_9PEZI</name>
<evidence type="ECO:0000256" key="1">
    <source>
        <dbReference type="SAM" id="SignalP"/>
    </source>
</evidence>
<dbReference type="Proteomes" id="UP000192596">
    <property type="component" value="Unassembled WGS sequence"/>
</dbReference>
<reference evidence="3" key="1">
    <citation type="submission" date="2017-03" db="EMBL/GenBank/DDBJ databases">
        <title>Genomes of endolithic fungi from Antarctica.</title>
        <authorList>
            <person name="Coleine C."/>
            <person name="Masonjones S."/>
            <person name="Stajich J.E."/>
        </authorList>
    </citation>
    <scope>NUCLEOTIDE SEQUENCE [LARGE SCALE GENOMIC DNA]</scope>
    <source>
        <strain evidence="3">CCFEE 5527</strain>
    </source>
</reference>
<keyword evidence="3" id="KW-1185">Reference proteome</keyword>
<sequence>MHSALSLFIALGLASSVAADASGTGRLGKTTLDKRQVITTVCAAAPADTPPELLCAASCGPGNIDCTANYCLNPSAGETCCSDCHYCPAGQHCVVHTDGSPGCCPDEGDCPDFLSTVSTVPGGFSTATSALSSTSSIVSASTSSSLISAPIVSTSSASTSSSFVSAYPTAYGSGTNYTSSTTPSIAVQTTNAGNRLSAAEDLVFALGGVAMLLRWL</sequence>
<dbReference type="OrthoDB" id="3783469at2759"/>
<protein>
    <submittedName>
        <fullName evidence="2">Uncharacterized protein</fullName>
    </submittedName>
</protein>
<dbReference type="AlphaFoldDB" id="A0A1V8SGT3"/>
<accession>A0A1V8SGT3</accession>
<comment type="caution">
    <text evidence="2">The sequence shown here is derived from an EMBL/GenBank/DDBJ whole genome shotgun (WGS) entry which is preliminary data.</text>
</comment>
<organism evidence="2 3">
    <name type="scientific">Cryoendolithus antarcticus</name>
    <dbReference type="NCBI Taxonomy" id="1507870"/>
    <lineage>
        <taxon>Eukaryota</taxon>
        <taxon>Fungi</taxon>
        <taxon>Dikarya</taxon>
        <taxon>Ascomycota</taxon>
        <taxon>Pezizomycotina</taxon>
        <taxon>Dothideomycetes</taxon>
        <taxon>Dothideomycetidae</taxon>
        <taxon>Cladosporiales</taxon>
        <taxon>Cladosporiaceae</taxon>
        <taxon>Cryoendolithus</taxon>
    </lineage>
</organism>
<keyword evidence="1" id="KW-0732">Signal</keyword>
<evidence type="ECO:0000313" key="3">
    <source>
        <dbReference type="Proteomes" id="UP000192596"/>
    </source>
</evidence>
<feature type="chain" id="PRO_5012618993" evidence="1">
    <location>
        <begin position="20"/>
        <end position="216"/>
    </location>
</feature>
<dbReference type="EMBL" id="NAJO01000046">
    <property type="protein sequence ID" value="OQN98346.1"/>
    <property type="molecule type" value="Genomic_DNA"/>
</dbReference>
<gene>
    <name evidence="2" type="ORF">B0A48_15613</name>
</gene>
<proteinExistence type="predicted"/>
<dbReference type="STRING" id="1507870.A0A1V8SGT3"/>
<dbReference type="InParanoid" id="A0A1V8SGT3"/>